<gene>
    <name evidence="2" type="ORF">L5515_013193</name>
</gene>
<dbReference type="AlphaFoldDB" id="A0AAE9J5X9"/>
<proteinExistence type="predicted"/>
<dbReference type="EMBL" id="CP092621">
    <property type="protein sequence ID" value="UMM15988.1"/>
    <property type="molecule type" value="Genomic_DNA"/>
</dbReference>
<evidence type="ECO:0000313" key="2">
    <source>
        <dbReference type="EMBL" id="UMM15988.1"/>
    </source>
</evidence>
<dbReference type="Proteomes" id="UP000829354">
    <property type="component" value="Chromosome II"/>
</dbReference>
<accession>A0AAE9J5X9</accession>
<feature type="compositionally biased region" description="Basic and acidic residues" evidence="1">
    <location>
        <begin position="20"/>
        <end position="40"/>
    </location>
</feature>
<feature type="region of interest" description="Disordered" evidence="1">
    <location>
        <begin position="15"/>
        <end position="42"/>
    </location>
</feature>
<protein>
    <submittedName>
        <fullName evidence="2">Uncharacterized protein</fullName>
    </submittedName>
</protein>
<evidence type="ECO:0000313" key="3">
    <source>
        <dbReference type="Proteomes" id="UP000829354"/>
    </source>
</evidence>
<name>A0AAE9J5X9_CAEBR</name>
<reference evidence="2 3" key="1">
    <citation type="submission" date="2022-04" db="EMBL/GenBank/DDBJ databases">
        <title>Chromosome-level reference genomes for two strains of Caenorhabditis briggsae: an improved platform for comparative genomics.</title>
        <authorList>
            <person name="Stevens L."/>
            <person name="Andersen E."/>
        </authorList>
    </citation>
    <scope>NUCLEOTIDE SEQUENCE [LARGE SCALE GENOMIC DNA]</scope>
    <source>
        <strain evidence="2">VX34</strain>
        <tissue evidence="2">Whole-organism</tissue>
    </source>
</reference>
<keyword evidence="3" id="KW-1185">Reference proteome</keyword>
<sequence>MILIEEILISGVTPTVSSDSPRRLTSSEEVRRAEKIKHGSSETTVSTLSRNKIVLVNGNGFIHHWIRTPLTPLMP</sequence>
<evidence type="ECO:0000256" key="1">
    <source>
        <dbReference type="SAM" id="MobiDB-lite"/>
    </source>
</evidence>
<organism evidence="2 3">
    <name type="scientific">Caenorhabditis briggsae</name>
    <dbReference type="NCBI Taxonomy" id="6238"/>
    <lineage>
        <taxon>Eukaryota</taxon>
        <taxon>Metazoa</taxon>
        <taxon>Ecdysozoa</taxon>
        <taxon>Nematoda</taxon>
        <taxon>Chromadorea</taxon>
        <taxon>Rhabditida</taxon>
        <taxon>Rhabditina</taxon>
        <taxon>Rhabditomorpha</taxon>
        <taxon>Rhabditoidea</taxon>
        <taxon>Rhabditidae</taxon>
        <taxon>Peloderinae</taxon>
        <taxon>Caenorhabditis</taxon>
    </lineage>
</organism>